<dbReference type="SUPFAM" id="SSF46689">
    <property type="entry name" value="Homeodomain-like"/>
    <property type="match status" value="1"/>
</dbReference>
<dbReference type="Pfam" id="PF13181">
    <property type="entry name" value="TPR_8"/>
    <property type="match status" value="2"/>
</dbReference>
<dbReference type="GO" id="GO:0003700">
    <property type="term" value="F:DNA-binding transcription factor activity"/>
    <property type="evidence" value="ECO:0007669"/>
    <property type="project" value="InterPro"/>
</dbReference>
<evidence type="ECO:0000313" key="6">
    <source>
        <dbReference type="EMBL" id="MCG2461367.1"/>
    </source>
</evidence>
<keyword evidence="1" id="KW-0805">Transcription regulation</keyword>
<protein>
    <submittedName>
        <fullName evidence="6">Helix-turn-helix domain-containing protein</fullName>
    </submittedName>
</protein>
<dbReference type="PRINTS" id="PR00032">
    <property type="entry name" value="HTHARAC"/>
</dbReference>
<dbReference type="PANTHER" id="PTHR43280:SF2">
    <property type="entry name" value="HTH-TYPE TRANSCRIPTIONAL REGULATOR EXSA"/>
    <property type="match status" value="1"/>
</dbReference>
<sequence length="639" mass="72577">MVPPKELSMNEAFLKKVEDIVLQNFQNEQFGVVELAKQVGLSRSQLHRKLKLLSGKSISQFIREFRLGEAMKLLQSEVATVSEIAYRVGFGSPSYFIKSFHKYYGFSPGEAKTRSRTEYQNKITGSHDNPIISNDRKTKLGSIKAWVAITIGILIVATAITSYFYNPVRTPHKSIAVLPISNYTGDPEQDYFVQGFHDAVIGALGQISALRVISRTSTRQYSGENLPSIQEIAKALDVETVVEGSVMGSGNHIRIQLQLIEAFPQEKHLWSKEYIQDMRNINVLQNDLVRNIAKEIEAGMTPAEENLLEQATTVNPEAYKAYLKGKFHWEKLTEEDLNIAMEYFELARKLDPEYPLAYAGISLVWGGRLQQGLTSYLNHGTEMKMAALKAKVMELKNTPPEVYHTLGVISCWVDWNYEEAETYFRKAIALNPSYSSARAYLSHVLNILHKTDEAMYQIEMALKLDPFNPLYQALYGMDLMYSRQFNKAIIVLDKTLKKAPTDPVALSTLKTAYHMKSMYPEALTIWKLSFEAKGDPLAVEALQKGERANGYPGALEALAKMLIRRSDTTYVTPWQIATLYTRAGNKEKAITWLEKAYEARDNNMPYIGVDPIFEIMHSDPRFQDLLEKMNLTLRLDREL</sequence>
<dbReference type="PROSITE" id="PS01124">
    <property type="entry name" value="HTH_ARAC_FAMILY_2"/>
    <property type="match status" value="1"/>
</dbReference>
<feature type="transmembrane region" description="Helical" evidence="4">
    <location>
        <begin position="145"/>
        <end position="165"/>
    </location>
</feature>
<dbReference type="SMART" id="SM00342">
    <property type="entry name" value="HTH_ARAC"/>
    <property type="match status" value="1"/>
</dbReference>
<keyword evidence="4" id="KW-0472">Membrane</keyword>
<evidence type="ECO:0000256" key="1">
    <source>
        <dbReference type="ARBA" id="ARBA00023015"/>
    </source>
</evidence>
<evidence type="ECO:0000313" key="7">
    <source>
        <dbReference type="Proteomes" id="UP001200642"/>
    </source>
</evidence>
<dbReference type="EMBL" id="JAIRBC010000015">
    <property type="protein sequence ID" value="MCG2461367.1"/>
    <property type="molecule type" value="Genomic_DNA"/>
</dbReference>
<organism evidence="6 7">
    <name type="scientific">Cerina litoralis</name>
    <dbReference type="NCBI Taxonomy" id="2874477"/>
    <lineage>
        <taxon>Bacteria</taxon>
        <taxon>Pseudomonadati</taxon>
        <taxon>Bacteroidota</taxon>
        <taxon>Flavobacteriia</taxon>
        <taxon>Flavobacteriales</taxon>
        <taxon>Flavobacteriaceae</taxon>
        <taxon>Cerina</taxon>
    </lineage>
</organism>
<proteinExistence type="predicted"/>
<dbReference type="Pfam" id="PF12833">
    <property type="entry name" value="HTH_18"/>
    <property type="match status" value="1"/>
</dbReference>
<dbReference type="Gene3D" id="1.25.40.10">
    <property type="entry name" value="Tetratricopeptide repeat domain"/>
    <property type="match status" value="2"/>
</dbReference>
<keyword evidence="3" id="KW-0804">Transcription</keyword>
<dbReference type="Gene3D" id="1.10.10.60">
    <property type="entry name" value="Homeodomain-like"/>
    <property type="match status" value="1"/>
</dbReference>
<dbReference type="InterPro" id="IPR018060">
    <property type="entry name" value="HTH_AraC"/>
</dbReference>
<comment type="caution">
    <text evidence="6">The sequence shown here is derived from an EMBL/GenBank/DDBJ whole genome shotgun (WGS) entry which is preliminary data.</text>
</comment>
<dbReference type="RefSeq" id="WP_317902513.1">
    <property type="nucleotide sequence ID" value="NZ_JAIRBC010000015.1"/>
</dbReference>
<reference evidence="6" key="1">
    <citation type="submission" date="2023-02" db="EMBL/GenBank/DDBJ databases">
        <title>Genome of Flavobacteriaceae gen. nov. sp. strain F89.</title>
        <authorList>
            <person name="Wang Y."/>
        </authorList>
    </citation>
    <scope>NUCLEOTIDE SEQUENCE</scope>
    <source>
        <strain evidence="6">F89</strain>
    </source>
</reference>
<dbReference type="InterPro" id="IPR020449">
    <property type="entry name" value="Tscrpt_reg_AraC-type_HTH"/>
</dbReference>
<dbReference type="AlphaFoldDB" id="A0AAE3EUJ7"/>
<dbReference type="Proteomes" id="UP001200642">
    <property type="component" value="Unassembled WGS sequence"/>
</dbReference>
<dbReference type="NCBIfam" id="NF047558">
    <property type="entry name" value="TPR_END_plus"/>
    <property type="match status" value="1"/>
</dbReference>
<feature type="domain" description="HTH araC/xylS-type" evidence="5">
    <location>
        <begin position="15"/>
        <end position="114"/>
    </location>
</feature>
<accession>A0AAE3EUJ7</accession>
<dbReference type="InterPro" id="IPR019734">
    <property type="entry name" value="TPR_rpt"/>
</dbReference>
<gene>
    <name evidence="6" type="ORF">K8352_11455</name>
</gene>
<dbReference type="PANTHER" id="PTHR43280">
    <property type="entry name" value="ARAC-FAMILY TRANSCRIPTIONAL REGULATOR"/>
    <property type="match status" value="1"/>
</dbReference>
<keyword evidence="4" id="KW-0812">Transmembrane</keyword>
<dbReference type="SMART" id="SM00028">
    <property type="entry name" value="TPR"/>
    <property type="match status" value="4"/>
</dbReference>
<evidence type="ECO:0000259" key="5">
    <source>
        <dbReference type="PROSITE" id="PS01124"/>
    </source>
</evidence>
<evidence type="ECO:0000256" key="2">
    <source>
        <dbReference type="ARBA" id="ARBA00023125"/>
    </source>
</evidence>
<dbReference type="InterPro" id="IPR009057">
    <property type="entry name" value="Homeodomain-like_sf"/>
</dbReference>
<keyword evidence="4" id="KW-1133">Transmembrane helix</keyword>
<dbReference type="SUPFAM" id="SSF48452">
    <property type="entry name" value="TPR-like"/>
    <property type="match status" value="1"/>
</dbReference>
<evidence type="ECO:0000256" key="3">
    <source>
        <dbReference type="ARBA" id="ARBA00023163"/>
    </source>
</evidence>
<keyword evidence="7" id="KW-1185">Reference proteome</keyword>
<dbReference type="Gene3D" id="3.40.50.10070">
    <property type="entry name" value="TolB, N-terminal domain"/>
    <property type="match status" value="1"/>
</dbReference>
<dbReference type="InterPro" id="IPR011990">
    <property type="entry name" value="TPR-like_helical_dom_sf"/>
</dbReference>
<evidence type="ECO:0000256" key="4">
    <source>
        <dbReference type="SAM" id="Phobius"/>
    </source>
</evidence>
<name>A0AAE3EUJ7_9FLAO</name>
<keyword evidence="2" id="KW-0238">DNA-binding</keyword>
<dbReference type="GO" id="GO:0043565">
    <property type="term" value="F:sequence-specific DNA binding"/>
    <property type="evidence" value="ECO:0007669"/>
    <property type="project" value="InterPro"/>
</dbReference>